<dbReference type="Gene3D" id="3.60.21.10">
    <property type="match status" value="2"/>
</dbReference>
<evidence type="ECO:0000259" key="4">
    <source>
        <dbReference type="Pfam" id="PF00149"/>
    </source>
</evidence>
<feature type="transmembrane region" description="Helical" evidence="3">
    <location>
        <begin position="12"/>
        <end position="31"/>
    </location>
</feature>
<keyword evidence="1" id="KW-0732">Signal</keyword>
<keyword evidence="3" id="KW-0472">Membrane</keyword>
<dbReference type="PANTHER" id="PTHR10161:SF14">
    <property type="entry name" value="TARTRATE-RESISTANT ACID PHOSPHATASE TYPE 5"/>
    <property type="match status" value="1"/>
</dbReference>
<evidence type="ECO:0000256" key="3">
    <source>
        <dbReference type="SAM" id="Phobius"/>
    </source>
</evidence>
<evidence type="ECO:0000256" key="1">
    <source>
        <dbReference type="ARBA" id="ARBA00022729"/>
    </source>
</evidence>
<gene>
    <name evidence="5" type="ORF">ASU33_15575</name>
</gene>
<evidence type="ECO:0000256" key="2">
    <source>
        <dbReference type="ARBA" id="ARBA00022801"/>
    </source>
</evidence>
<dbReference type="GO" id="GO:0016787">
    <property type="term" value="F:hydrolase activity"/>
    <property type="evidence" value="ECO:0007669"/>
    <property type="project" value="UniProtKB-KW"/>
</dbReference>
<sequence>MPRMLPLPFSPYLLPLLAIAALGIWLLYRYWQERQHRRQPYIAPKARNWSAVPPPPAAPVHRICLVGDLGAVATDGPDPVLNLLRRWLQEAGPNGTVVILGDNVYPTGIPPMGNPRRAAAELRMNVQLDLLREFPGQVVFLSGNHDWNKGRADGYAYLLEQEKYVLQHLPTAHYLPPNGCPGPVALPLADGLVLIVLNTQWWVQNGPRPLGKGQGCTASDSRQPFVQLRSLLEQYRGWRVVVAGHHPLYSNAMHGGKFTVKQHVFPLTAAHKKAYVPLPVVGSLFPAYRRVLGAAEDMSHPRYRRMRRRLLQVLRQFPGVVYAAGHDHNLQYFNRRDVHYLVSGSGSKTAYVEAGGKATFVHEHKGFFSLDYYADGQLWLDTWEPTDAQGTPAPAVFRWAFATGFTQQQTEAPTPAGSAA</sequence>
<dbReference type="Pfam" id="PF00149">
    <property type="entry name" value="Metallophos"/>
    <property type="match status" value="1"/>
</dbReference>
<keyword evidence="2" id="KW-0378">Hydrolase</keyword>
<name>A0A9X0L4K8_SOLP1</name>
<dbReference type="AlphaFoldDB" id="A0A9X0L4K8"/>
<protein>
    <submittedName>
        <fullName evidence="5">Metallophosphoesterase</fullName>
    </submittedName>
</protein>
<feature type="domain" description="Calcineurin-like phosphoesterase" evidence="4">
    <location>
        <begin position="62"/>
        <end position="261"/>
    </location>
</feature>
<reference evidence="5 6" key="1">
    <citation type="submission" date="2015-11" db="EMBL/GenBank/DDBJ databases">
        <title>Solirubrum puertoriconensis gen. nov. an environmental bacteria isolated in Puerto Rico.</title>
        <authorList>
            <person name="Cuebas-Irizarry M.F."/>
            <person name="Montalvo-Rodriguez R."/>
        </authorList>
    </citation>
    <scope>NUCLEOTIDE SEQUENCE [LARGE SCALE GENOMIC DNA]</scope>
    <source>
        <strain evidence="5 6">MC1A</strain>
    </source>
</reference>
<dbReference type="InterPro" id="IPR051558">
    <property type="entry name" value="Metallophosphoesterase_PAP"/>
</dbReference>
<keyword evidence="3" id="KW-1133">Transmembrane helix</keyword>
<dbReference type="EMBL" id="LNAL01000007">
    <property type="protein sequence ID" value="KUG07736.1"/>
    <property type="molecule type" value="Genomic_DNA"/>
</dbReference>
<dbReference type="SUPFAM" id="SSF56300">
    <property type="entry name" value="Metallo-dependent phosphatases"/>
    <property type="match status" value="1"/>
</dbReference>
<comment type="caution">
    <text evidence="5">The sequence shown here is derived from an EMBL/GenBank/DDBJ whole genome shotgun (WGS) entry which is preliminary data.</text>
</comment>
<dbReference type="PANTHER" id="PTHR10161">
    <property type="entry name" value="TARTRATE-RESISTANT ACID PHOSPHATASE TYPE 5"/>
    <property type="match status" value="1"/>
</dbReference>
<evidence type="ECO:0000313" key="6">
    <source>
        <dbReference type="Proteomes" id="UP000054223"/>
    </source>
</evidence>
<dbReference type="InterPro" id="IPR029052">
    <property type="entry name" value="Metallo-depent_PP-like"/>
</dbReference>
<accession>A0A9X0L4K8</accession>
<evidence type="ECO:0000313" key="5">
    <source>
        <dbReference type="EMBL" id="KUG07736.1"/>
    </source>
</evidence>
<keyword evidence="3" id="KW-0812">Transmembrane</keyword>
<dbReference type="Proteomes" id="UP000054223">
    <property type="component" value="Unassembled WGS sequence"/>
</dbReference>
<proteinExistence type="predicted"/>
<keyword evidence="6" id="KW-1185">Reference proteome</keyword>
<organism evidence="5 6">
    <name type="scientific">Solirubrum puertoriconensis</name>
    <dbReference type="NCBI Taxonomy" id="1751427"/>
    <lineage>
        <taxon>Bacteria</taxon>
        <taxon>Pseudomonadati</taxon>
        <taxon>Bacteroidota</taxon>
        <taxon>Cytophagia</taxon>
        <taxon>Cytophagales</taxon>
    </lineage>
</organism>
<dbReference type="InterPro" id="IPR004843">
    <property type="entry name" value="Calcineurin-like_PHP"/>
</dbReference>